<dbReference type="SUPFAM" id="SSF140663">
    <property type="entry name" value="TTHA0068-like"/>
    <property type="match status" value="1"/>
</dbReference>
<reference evidence="1" key="1">
    <citation type="submission" date="2016-02" db="EMBL/GenBank/DDBJ databases">
        <title>Genome sequence of Bacillus trypoxylicola KCTC 13244(T).</title>
        <authorList>
            <person name="Jeong H."/>
            <person name="Park S.-H."/>
            <person name="Choi S.-K."/>
        </authorList>
    </citation>
    <scope>NUCLEOTIDE SEQUENCE [LARGE SCALE GENOMIC DNA]</scope>
    <source>
        <strain evidence="1">KCTC 13244</strain>
    </source>
</reference>
<dbReference type="Pfam" id="PF03745">
    <property type="entry name" value="DUF309"/>
    <property type="match status" value="1"/>
</dbReference>
<dbReference type="InterPro" id="IPR023203">
    <property type="entry name" value="TTHA0068_sf"/>
</dbReference>
<dbReference type="PANTHER" id="PTHR34796">
    <property type="entry name" value="EXPRESSED PROTEIN"/>
    <property type="match status" value="1"/>
</dbReference>
<proteinExistence type="predicted"/>
<sequence length="175" mass="21022">MYPKAYIDYLVYFHVNFDYFECHEVLEEYWKKSPAEKRETIWVAFIQLAVGLYHERRDNTNGALKMLKRSAFLFEKQQATIESLAIDPNLLLSLINQRMTHIQTNTNTPFSPFSLPILQHDLLLLIEERREVLQIPWEKEGASHNSFIVHKHFLRDRTEVIEERELQLLKRRSYE</sequence>
<comment type="caution">
    <text evidence="1">The sequence shown here is derived from an EMBL/GenBank/DDBJ whole genome shotgun (WGS) entry which is preliminary data.</text>
</comment>
<dbReference type="Proteomes" id="UP000075806">
    <property type="component" value="Unassembled WGS sequence"/>
</dbReference>
<dbReference type="Gene3D" id="1.10.3450.10">
    <property type="entry name" value="TTHA0068-like"/>
    <property type="match status" value="1"/>
</dbReference>
<evidence type="ECO:0000313" key="1">
    <source>
        <dbReference type="EMBL" id="KYG33175.1"/>
    </source>
</evidence>
<gene>
    <name evidence="1" type="ORF">AZF04_17685</name>
</gene>
<protein>
    <recommendedName>
        <fullName evidence="3">DUF309 domain-containing protein</fullName>
    </recommendedName>
</protein>
<accession>A0A161PHT6</accession>
<evidence type="ECO:0000313" key="2">
    <source>
        <dbReference type="Proteomes" id="UP000075806"/>
    </source>
</evidence>
<dbReference type="PANTHER" id="PTHR34796:SF1">
    <property type="entry name" value="EXPRESSED PROTEIN"/>
    <property type="match status" value="1"/>
</dbReference>
<evidence type="ECO:0008006" key="3">
    <source>
        <dbReference type="Google" id="ProtNLM"/>
    </source>
</evidence>
<keyword evidence="2" id="KW-1185">Reference proteome</keyword>
<dbReference type="RefSeq" id="WP_061948047.1">
    <property type="nucleotide sequence ID" value="NZ_LTAO01000009.1"/>
</dbReference>
<dbReference type="OrthoDB" id="165483at2"/>
<dbReference type="InterPro" id="IPR005500">
    <property type="entry name" value="DUF309"/>
</dbReference>
<dbReference type="EMBL" id="LTAO01000009">
    <property type="protein sequence ID" value="KYG33175.1"/>
    <property type="molecule type" value="Genomic_DNA"/>
</dbReference>
<organism evidence="1 2">
    <name type="scientific">Alkalihalobacillus trypoxylicola</name>
    <dbReference type="NCBI Taxonomy" id="519424"/>
    <lineage>
        <taxon>Bacteria</taxon>
        <taxon>Bacillati</taxon>
        <taxon>Bacillota</taxon>
        <taxon>Bacilli</taxon>
        <taxon>Bacillales</taxon>
        <taxon>Bacillaceae</taxon>
        <taxon>Alkalihalobacillus</taxon>
    </lineage>
</organism>
<name>A0A161PHT6_9BACI</name>
<dbReference type="AlphaFoldDB" id="A0A161PHT6"/>
<dbReference type="STRING" id="519424.AZF04_17685"/>